<evidence type="ECO:0000256" key="2">
    <source>
        <dbReference type="SAM" id="Phobius"/>
    </source>
</evidence>
<accession>A0A5N6LIA7</accession>
<reference evidence="3 4" key="1">
    <citation type="submission" date="2019-05" db="EMBL/GenBank/DDBJ databases">
        <title>Mikania micrantha, genome provides insights into the molecular mechanism of rapid growth.</title>
        <authorList>
            <person name="Liu B."/>
        </authorList>
    </citation>
    <scope>NUCLEOTIDE SEQUENCE [LARGE SCALE GENOMIC DNA]</scope>
    <source>
        <strain evidence="3">NLD-2019</strain>
        <tissue evidence="3">Leaf</tissue>
    </source>
</reference>
<sequence length="102" mass="11011">MSTNNRNQIADNSVGKQFEFDHNNVKAVQLVEVMMICIMTLVVVGTTATASKPFPVDVRPDEVCCYPTYPCCTVPIPPGADEEDNTAQTLAPSPSMAHGDQP</sequence>
<name>A0A5N6LIA7_9ASTR</name>
<feature type="transmembrane region" description="Helical" evidence="2">
    <location>
        <begin position="27"/>
        <end position="50"/>
    </location>
</feature>
<dbReference type="Proteomes" id="UP000326396">
    <property type="component" value="Unassembled WGS sequence"/>
</dbReference>
<evidence type="ECO:0000256" key="1">
    <source>
        <dbReference type="SAM" id="MobiDB-lite"/>
    </source>
</evidence>
<comment type="caution">
    <text evidence="3">The sequence shown here is derived from an EMBL/GenBank/DDBJ whole genome shotgun (WGS) entry which is preliminary data.</text>
</comment>
<keyword evidence="2" id="KW-1133">Transmembrane helix</keyword>
<proteinExistence type="predicted"/>
<evidence type="ECO:0000313" key="3">
    <source>
        <dbReference type="EMBL" id="KAD1319620.1"/>
    </source>
</evidence>
<feature type="region of interest" description="Disordered" evidence="1">
    <location>
        <begin position="77"/>
        <end position="102"/>
    </location>
</feature>
<protein>
    <submittedName>
        <fullName evidence="3">Uncharacterized protein</fullName>
    </submittedName>
</protein>
<dbReference type="EMBL" id="SZYD01000862">
    <property type="protein sequence ID" value="KAD1319620.1"/>
    <property type="molecule type" value="Genomic_DNA"/>
</dbReference>
<gene>
    <name evidence="3" type="ORF">E3N88_43021</name>
</gene>
<evidence type="ECO:0000313" key="4">
    <source>
        <dbReference type="Proteomes" id="UP000326396"/>
    </source>
</evidence>
<dbReference type="AlphaFoldDB" id="A0A5N6LIA7"/>
<keyword evidence="2" id="KW-0472">Membrane</keyword>
<keyword evidence="2" id="KW-0812">Transmembrane</keyword>
<organism evidence="3 4">
    <name type="scientific">Mikania micrantha</name>
    <name type="common">bitter vine</name>
    <dbReference type="NCBI Taxonomy" id="192012"/>
    <lineage>
        <taxon>Eukaryota</taxon>
        <taxon>Viridiplantae</taxon>
        <taxon>Streptophyta</taxon>
        <taxon>Embryophyta</taxon>
        <taxon>Tracheophyta</taxon>
        <taxon>Spermatophyta</taxon>
        <taxon>Magnoliopsida</taxon>
        <taxon>eudicotyledons</taxon>
        <taxon>Gunneridae</taxon>
        <taxon>Pentapetalae</taxon>
        <taxon>asterids</taxon>
        <taxon>campanulids</taxon>
        <taxon>Asterales</taxon>
        <taxon>Asteraceae</taxon>
        <taxon>Asteroideae</taxon>
        <taxon>Heliantheae alliance</taxon>
        <taxon>Eupatorieae</taxon>
        <taxon>Mikania</taxon>
    </lineage>
</organism>
<keyword evidence="4" id="KW-1185">Reference proteome</keyword>